<dbReference type="RefSeq" id="WP_144358391.1">
    <property type="nucleotide sequence ID" value="NZ_VMNH01000007.1"/>
</dbReference>
<evidence type="ECO:0000256" key="5">
    <source>
        <dbReference type="ARBA" id="ARBA00023136"/>
    </source>
</evidence>
<dbReference type="OrthoDB" id="9770036at2"/>
<feature type="domain" description="ABC3 transporter permease C-terminal" evidence="8">
    <location>
        <begin position="281"/>
        <end position="394"/>
    </location>
</feature>
<feature type="domain" description="MacB-like periplasmic core" evidence="9">
    <location>
        <begin position="21"/>
        <end position="242"/>
    </location>
</feature>
<evidence type="ECO:0000259" key="8">
    <source>
        <dbReference type="Pfam" id="PF02687"/>
    </source>
</evidence>
<keyword evidence="3 7" id="KW-0812">Transmembrane</keyword>
<sequence>MKLADAFSFGIQALTGARSRTWLMLLAMAIGVASVIILTALGEGARRYVANEFSSLGSHLIIVIPGKIETTGDSPPLIGGTARDLTLDDALALERSSAIQLIAPLALGAAPISYRQLERDITVMGSTAALMPVRNLELARGKFLPEADPTRESAITVIGDKLKKELFGNKRALGEWIRIHDRRFRVIGILKPLGESLGMDIGDIAVIPVASAQSLFNTEGLFRILVQAEGRESVPRAKQAVIDIIKKRHDNEEDITVITQDALLSTFDGIFRSLTYTVAGIASISLAVAGILIMNVMLVAVSQRTAEIGLIKAIGGKREEIMRLFLIEAGLLSAAGAAIGIIIAYSSIWVMGQLYPEFPLIIPLWSLASALGISLITGLLFGILPARRAARLDPIVALAGR</sequence>
<keyword evidence="11" id="KW-1185">Reference proteome</keyword>
<comment type="caution">
    <text evidence="10">The sequence shown here is derived from an EMBL/GenBank/DDBJ whole genome shotgun (WGS) entry which is preliminary data.</text>
</comment>
<dbReference type="EMBL" id="VMNH01000007">
    <property type="protein sequence ID" value="TVO75811.1"/>
    <property type="molecule type" value="Genomic_DNA"/>
</dbReference>
<feature type="transmembrane region" description="Helical" evidence="7">
    <location>
        <begin position="274"/>
        <end position="301"/>
    </location>
</feature>
<evidence type="ECO:0000256" key="3">
    <source>
        <dbReference type="ARBA" id="ARBA00022692"/>
    </source>
</evidence>
<dbReference type="InterPro" id="IPR025857">
    <property type="entry name" value="MacB_PCD"/>
</dbReference>
<reference evidence="10 11" key="1">
    <citation type="submission" date="2019-07" db="EMBL/GenBank/DDBJ databases">
        <title>The pathways for chlorine oxyanion respiration interact through the shared metabolite chlorate.</title>
        <authorList>
            <person name="Barnum T.P."/>
            <person name="Cheng Y."/>
            <person name="Hill K.A."/>
            <person name="Lucas L.N."/>
            <person name="Carlson H.K."/>
            <person name="Coates J.D."/>
        </authorList>
    </citation>
    <scope>NUCLEOTIDE SEQUENCE [LARGE SCALE GENOMIC DNA]</scope>
    <source>
        <strain evidence="10 11">BK-1</strain>
    </source>
</reference>
<dbReference type="Proteomes" id="UP000316649">
    <property type="component" value="Unassembled WGS sequence"/>
</dbReference>
<keyword evidence="2" id="KW-1003">Cell membrane</keyword>
<dbReference type="GO" id="GO:0022857">
    <property type="term" value="F:transmembrane transporter activity"/>
    <property type="evidence" value="ECO:0007669"/>
    <property type="project" value="TreeGrafter"/>
</dbReference>
<feature type="transmembrane region" description="Helical" evidence="7">
    <location>
        <begin position="21"/>
        <end position="41"/>
    </location>
</feature>
<evidence type="ECO:0000256" key="1">
    <source>
        <dbReference type="ARBA" id="ARBA00004651"/>
    </source>
</evidence>
<accession>A0A557SEM2</accession>
<evidence type="ECO:0000313" key="10">
    <source>
        <dbReference type="EMBL" id="TVO75811.1"/>
    </source>
</evidence>
<evidence type="ECO:0000256" key="2">
    <source>
        <dbReference type="ARBA" id="ARBA00022475"/>
    </source>
</evidence>
<dbReference type="GO" id="GO:0005886">
    <property type="term" value="C:plasma membrane"/>
    <property type="evidence" value="ECO:0007669"/>
    <property type="project" value="UniProtKB-SubCell"/>
</dbReference>
<dbReference type="PANTHER" id="PTHR30572:SF4">
    <property type="entry name" value="ABC TRANSPORTER PERMEASE YTRF"/>
    <property type="match status" value="1"/>
</dbReference>
<evidence type="ECO:0000313" key="11">
    <source>
        <dbReference type="Proteomes" id="UP000316649"/>
    </source>
</evidence>
<protein>
    <submittedName>
        <fullName evidence="10">FtsX-like permease family protein</fullName>
    </submittedName>
</protein>
<feature type="transmembrane region" description="Helical" evidence="7">
    <location>
        <begin position="360"/>
        <end position="384"/>
    </location>
</feature>
<dbReference type="PANTHER" id="PTHR30572">
    <property type="entry name" value="MEMBRANE COMPONENT OF TRANSPORTER-RELATED"/>
    <property type="match status" value="1"/>
</dbReference>
<keyword evidence="4 7" id="KW-1133">Transmembrane helix</keyword>
<proteinExistence type="inferred from homology"/>
<comment type="subcellular location">
    <subcellularLocation>
        <location evidence="1">Cell membrane</location>
        <topology evidence="1">Multi-pass membrane protein</topology>
    </subcellularLocation>
</comment>
<gene>
    <name evidence="10" type="ORF">FHP88_07365</name>
</gene>
<evidence type="ECO:0000256" key="7">
    <source>
        <dbReference type="SAM" id="Phobius"/>
    </source>
</evidence>
<keyword evidence="5 7" id="KW-0472">Membrane</keyword>
<evidence type="ECO:0000259" key="9">
    <source>
        <dbReference type="Pfam" id="PF12704"/>
    </source>
</evidence>
<dbReference type="AlphaFoldDB" id="A0A557SEM2"/>
<dbReference type="Pfam" id="PF12704">
    <property type="entry name" value="MacB_PCD"/>
    <property type="match status" value="1"/>
</dbReference>
<feature type="transmembrane region" description="Helical" evidence="7">
    <location>
        <begin position="322"/>
        <end position="348"/>
    </location>
</feature>
<dbReference type="Pfam" id="PF02687">
    <property type="entry name" value="FtsX"/>
    <property type="match status" value="1"/>
</dbReference>
<comment type="similarity">
    <text evidence="6">Belongs to the ABC-4 integral membrane protein family.</text>
</comment>
<evidence type="ECO:0000256" key="6">
    <source>
        <dbReference type="ARBA" id="ARBA00038076"/>
    </source>
</evidence>
<dbReference type="InterPro" id="IPR003838">
    <property type="entry name" value="ABC3_permease_C"/>
</dbReference>
<dbReference type="InterPro" id="IPR050250">
    <property type="entry name" value="Macrolide_Exporter_MacB"/>
</dbReference>
<evidence type="ECO:0000256" key="4">
    <source>
        <dbReference type="ARBA" id="ARBA00022989"/>
    </source>
</evidence>
<name>A0A557SEM2_9GAMM</name>
<organism evidence="10 11">
    <name type="scientific">Sedimenticola selenatireducens</name>
    <dbReference type="NCBI Taxonomy" id="191960"/>
    <lineage>
        <taxon>Bacteria</taxon>
        <taxon>Pseudomonadati</taxon>
        <taxon>Pseudomonadota</taxon>
        <taxon>Gammaproteobacteria</taxon>
        <taxon>Chromatiales</taxon>
        <taxon>Sedimenticolaceae</taxon>
        <taxon>Sedimenticola</taxon>
    </lineage>
</organism>